<dbReference type="EC" id="6.2.1.26" evidence="5"/>
<dbReference type="InterPro" id="IPR045851">
    <property type="entry name" value="AMP-bd_C_sf"/>
</dbReference>
<dbReference type="InterPro" id="IPR020845">
    <property type="entry name" value="AMP-binding_CS"/>
</dbReference>
<comment type="catalytic activity">
    <reaction evidence="5">
        <text>2-succinylbenzoate + ATP + CoA = 2-succinylbenzoyl-CoA + AMP + diphosphate</text>
        <dbReference type="Rhea" id="RHEA:17009"/>
        <dbReference type="ChEBI" id="CHEBI:18325"/>
        <dbReference type="ChEBI" id="CHEBI:30616"/>
        <dbReference type="ChEBI" id="CHEBI:33019"/>
        <dbReference type="ChEBI" id="CHEBI:57287"/>
        <dbReference type="ChEBI" id="CHEBI:57364"/>
        <dbReference type="ChEBI" id="CHEBI:456215"/>
        <dbReference type="EC" id="6.2.1.26"/>
    </reaction>
</comment>
<keyword evidence="9" id="KW-1185">Reference proteome</keyword>
<dbReference type="UniPathway" id="UPA01057">
    <property type="reaction ID" value="UER00166"/>
</dbReference>
<evidence type="ECO:0000256" key="1">
    <source>
        <dbReference type="ARBA" id="ARBA00022428"/>
    </source>
</evidence>
<comment type="function">
    <text evidence="5">Converts 2-succinylbenzoate (OSB) to 2-succinylbenzoyl-CoA (OSB-CoA).</text>
</comment>
<dbReference type="InterPro" id="IPR042099">
    <property type="entry name" value="ANL_N_sf"/>
</dbReference>
<evidence type="ECO:0000256" key="4">
    <source>
        <dbReference type="ARBA" id="ARBA00022840"/>
    </source>
</evidence>
<dbReference type="NCBIfam" id="NF002966">
    <property type="entry name" value="PRK03640.1"/>
    <property type="match status" value="1"/>
</dbReference>
<organism evidence="8 9">
    <name type="scientific">Novibacillus thermophilus</name>
    <dbReference type="NCBI Taxonomy" id="1471761"/>
    <lineage>
        <taxon>Bacteria</taxon>
        <taxon>Bacillati</taxon>
        <taxon>Bacillota</taxon>
        <taxon>Bacilli</taxon>
        <taxon>Bacillales</taxon>
        <taxon>Thermoactinomycetaceae</taxon>
        <taxon>Novibacillus</taxon>
    </lineage>
</organism>
<comment type="pathway">
    <text evidence="5">Quinol/quinone metabolism; 1,4-dihydroxy-2-naphthoate biosynthesis; 1,4-dihydroxy-2-naphthoate from chorismate: step 5/7.</text>
</comment>
<dbReference type="InterPro" id="IPR050237">
    <property type="entry name" value="ATP-dep_AMP-bd_enzyme"/>
</dbReference>
<dbReference type="InterPro" id="IPR000873">
    <property type="entry name" value="AMP-dep_synth/lig_dom"/>
</dbReference>
<dbReference type="PROSITE" id="PS00455">
    <property type="entry name" value="AMP_BINDING"/>
    <property type="match status" value="1"/>
</dbReference>
<evidence type="ECO:0000259" key="6">
    <source>
        <dbReference type="Pfam" id="PF00501"/>
    </source>
</evidence>
<dbReference type="RefSeq" id="WP_077721390.1">
    <property type="nucleotide sequence ID" value="NZ_CP019699.1"/>
</dbReference>
<dbReference type="UniPathway" id="UPA00079"/>
<dbReference type="FunFam" id="3.30.300.30:FF:000008">
    <property type="entry name" value="2,3-dihydroxybenzoate-AMP ligase"/>
    <property type="match status" value="1"/>
</dbReference>
<evidence type="ECO:0000256" key="2">
    <source>
        <dbReference type="ARBA" id="ARBA00022598"/>
    </source>
</evidence>
<dbReference type="GO" id="GO:0009234">
    <property type="term" value="P:menaquinone biosynthetic process"/>
    <property type="evidence" value="ECO:0007669"/>
    <property type="project" value="UniProtKB-UniRule"/>
</dbReference>
<dbReference type="Gene3D" id="3.30.300.30">
    <property type="match status" value="1"/>
</dbReference>
<evidence type="ECO:0000256" key="5">
    <source>
        <dbReference type="HAMAP-Rule" id="MF_00731"/>
    </source>
</evidence>
<dbReference type="STRING" id="1471761.B0W44_12865"/>
<reference evidence="8 9" key="1">
    <citation type="journal article" date="2015" name="Int. J. Syst. Evol. Microbiol.">
        <title>Novibacillus thermophilus gen. nov., sp. nov., a Gram-staining-negative and moderately thermophilic member of the family Thermoactinomycetaceae.</title>
        <authorList>
            <person name="Yang G."/>
            <person name="Chen J."/>
            <person name="Zhou S."/>
        </authorList>
    </citation>
    <scope>NUCLEOTIDE SEQUENCE [LARGE SCALE GENOMIC DNA]</scope>
    <source>
        <strain evidence="8 9">SG-1</strain>
    </source>
</reference>
<dbReference type="InterPro" id="IPR010192">
    <property type="entry name" value="MenE"/>
</dbReference>
<evidence type="ECO:0000256" key="3">
    <source>
        <dbReference type="ARBA" id="ARBA00022741"/>
    </source>
</evidence>
<evidence type="ECO:0000313" key="8">
    <source>
        <dbReference type="EMBL" id="AQS57551.1"/>
    </source>
</evidence>
<keyword evidence="4 5" id="KW-0067">ATP-binding</keyword>
<comment type="similarity">
    <text evidence="5">Belongs to the ATP-dependent AMP-binding enzyme family. MenE subfamily.</text>
</comment>
<dbReference type="Gene3D" id="3.40.50.12780">
    <property type="entry name" value="N-terminal domain of ligase-like"/>
    <property type="match status" value="1"/>
</dbReference>
<keyword evidence="1 5" id="KW-0474">Menaquinone biosynthesis</keyword>
<feature type="domain" description="AMP-dependent synthetase/ligase" evidence="6">
    <location>
        <begin position="17"/>
        <end position="358"/>
    </location>
</feature>
<dbReference type="InterPro" id="IPR025110">
    <property type="entry name" value="AMP-bd_C"/>
</dbReference>
<dbReference type="KEGG" id="ntr:B0W44_12865"/>
<gene>
    <name evidence="5" type="primary">menE</name>
    <name evidence="8" type="ORF">B0W44_12865</name>
</gene>
<dbReference type="PANTHER" id="PTHR43767">
    <property type="entry name" value="LONG-CHAIN-FATTY-ACID--COA LIGASE"/>
    <property type="match status" value="1"/>
</dbReference>
<dbReference type="Proteomes" id="UP000188603">
    <property type="component" value="Chromosome"/>
</dbReference>
<dbReference type="OrthoDB" id="9762242at2"/>
<evidence type="ECO:0000313" key="9">
    <source>
        <dbReference type="Proteomes" id="UP000188603"/>
    </source>
</evidence>
<comment type="pathway">
    <text evidence="5">Quinol/quinone metabolism; menaquinone biosynthesis.</text>
</comment>
<dbReference type="NCBIfam" id="TIGR01923">
    <property type="entry name" value="menE"/>
    <property type="match status" value="1"/>
</dbReference>
<feature type="domain" description="AMP-binding enzyme C-terminal" evidence="7">
    <location>
        <begin position="408"/>
        <end position="483"/>
    </location>
</feature>
<accession>A0A1U9KC36</accession>
<dbReference type="SUPFAM" id="SSF56801">
    <property type="entry name" value="Acetyl-CoA synthetase-like"/>
    <property type="match status" value="1"/>
</dbReference>
<dbReference type="CDD" id="cd05912">
    <property type="entry name" value="OSB_CoA_lg"/>
    <property type="match status" value="1"/>
</dbReference>
<dbReference type="AlphaFoldDB" id="A0A1U9KC36"/>
<keyword evidence="2 5" id="KW-0436">Ligase</keyword>
<keyword evidence="3 5" id="KW-0547">Nucleotide-binding</keyword>
<dbReference type="HAMAP" id="MF_00731">
    <property type="entry name" value="MenE"/>
    <property type="match status" value="1"/>
</dbReference>
<name>A0A1U9KC36_9BACL</name>
<dbReference type="PANTHER" id="PTHR43767:SF1">
    <property type="entry name" value="NONRIBOSOMAL PEPTIDE SYNTHASE PES1 (EUROFUNG)-RELATED"/>
    <property type="match status" value="1"/>
</dbReference>
<sequence length="493" mass="54355">MAEQTIPNWLAKRTFLTPERIAVESSGHVWTYRELDERARTTAAKFACFGVREGDRVALLVKNGMHTVEIIHALHYIGAVLVPLNVRLSAGELAWQVTDADARLFVYDSSQEEKAKAVAEKVPGCEAVSWGTLASTAPGSGDPPLKRVMALDALHSIMYTSGTTGRPKGVMLTYGNHWWSAVSSALNLGLHTGDRWLACVPMFHMSGLSILIRSVIYGITLVVHESFQPDVVNRALMKEKVTIVSVVSAMLDRMVEQLGSSAYPETFRCMLLGGGPVPLPLLDKCLRKRIPVFQTYGLTETASQIATLPPEYMADKSGSAGKPLFPSELRIVADGKEQLPGQEGEIVVKGPTVTPGYWKRERATANTLRDGWLHTGDIGYVDEDGFLYVLDRRSDLIISGGENVYPAEVESHLTSHPAVREAGVTGVPHPRWGQVPVAFVSLKDDHAVSEEALRQYCREKLAKYKVPVRIHFVDKLPRNASNKLLRRELLKLL</sequence>
<proteinExistence type="inferred from homology"/>
<dbReference type="GO" id="GO:0008756">
    <property type="term" value="F:o-succinylbenzoate-CoA ligase activity"/>
    <property type="evidence" value="ECO:0007669"/>
    <property type="project" value="UniProtKB-UniRule"/>
</dbReference>
<dbReference type="Pfam" id="PF00501">
    <property type="entry name" value="AMP-binding"/>
    <property type="match status" value="1"/>
</dbReference>
<dbReference type="Pfam" id="PF13193">
    <property type="entry name" value="AMP-binding_C"/>
    <property type="match status" value="1"/>
</dbReference>
<dbReference type="EMBL" id="CP019699">
    <property type="protein sequence ID" value="AQS57551.1"/>
    <property type="molecule type" value="Genomic_DNA"/>
</dbReference>
<evidence type="ECO:0000259" key="7">
    <source>
        <dbReference type="Pfam" id="PF13193"/>
    </source>
</evidence>
<protein>
    <recommendedName>
        <fullName evidence="5">2-succinylbenzoate--CoA ligase</fullName>
        <ecNumber evidence="5">6.2.1.26</ecNumber>
    </recommendedName>
    <alternativeName>
        <fullName evidence="5">o-succinylbenzoyl-CoA synthetase</fullName>
        <shortName evidence="5">OSB-CoA synthetase</shortName>
    </alternativeName>
</protein>
<dbReference type="GO" id="GO:0005524">
    <property type="term" value="F:ATP binding"/>
    <property type="evidence" value="ECO:0007669"/>
    <property type="project" value="UniProtKB-KW"/>
</dbReference>